<dbReference type="STRING" id="187868.SAMN05192589_101469"/>
<dbReference type="InterPro" id="IPR003140">
    <property type="entry name" value="PLipase/COase/thioEstase"/>
</dbReference>
<dbReference type="AlphaFoldDB" id="A0A1G6JRZ3"/>
<evidence type="ECO:0000256" key="2">
    <source>
        <dbReference type="ARBA" id="ARBA00022801"/>
    </source>
</evidence>
<accession>A0A1G6JRZ3</accession>
<dbReference type="RefSeq" id="WP_092739862.1">
    <property type="nucleotide sequence ID" value="NZ_FMZC01000001.1"/>
</dbReference>
<reference evidence="4 5" key="1">
    <citation type="submission" date="2016-10" db="EMBL/GenBank/DDBJ databases">
        <authorList>
            <person name="de Groot N.N."/>
        </authorList>
    </citation>
    <scope>NUCLEOTIDE SEQUENCE [LARGE SCALE GENOMIC DNA]</scope>
    <source>
        <strain evidence="4 5">DSM 16619</strain>
    </source>
</reference>
<evidence type="ECO:0000313" key="4">
    <source>
        <dbReference type="EMBL" id="SDC21504.1"/>
    </source>
</evidence>
<organism evidence="4 5">
    <name type="scientific">Paracidovorax valerianellae</name>
    <dbReference type="NCBI Taxonomy" id="187868"/>
    <lineage>
        <taxon>Bacteria</taxon>
        <taxon>Pseudomonadati</taxon>
        <taxon>Pseudomonadota</taxon>
        <taxon>Betaproteobacteria</taxon>
        <taxon>Burkholderiales</taxon>
        <taxon>Comamonadaceae</taxon>
        <taxon>Paracidovorax</taxon>
    </lineage>
</organism>
<dbReference type="Gene3D" id="3.40.50.1820">
    <property type="entry name" value="alpha/beta hydrolase"/>
    <property type="match status" value="1"/>
</dbReference>
<feature type="domain" description="Phospholipase/carboxylesterase/thioesterase" evidence="3">
    <location>
        <begin position="22"/>
        <end position="213"/>
    </location>
</feature>
<dbReference type="PANTHER" id="PTHR10655:SF17">
    <property type="entry name" value="LYSOPHOSPHOLIPASE-LIKE PROTEIN 1"/>
    <property type="match status" value="1"/>
</dbReference>
<keyword evidence="5" id="KW-1185">Reference proteome</keyword>
<sequence length="231" mass="24593">MLDLPLPFLNRPAASQTASPWLLVLMHGVGSNEGDLFGLAPHVPPQFHVISLRAPHTMGPNAHAWFEFSVLPDGSRSIHETQEAASRSLVALTVEAAAAQLGVPPERVVLGGFSQGGIMALSMLLTRPELLHAAMVWHSRLLPQALPFSASAEALSGKPLWVSHGVQDNVIPLASAHAIRDHAQGLSLDLTYREYPGAHEIRPAELADAMAWLGALKPAPHTAPKAVPLHG</sequence>
<name>A0A1G6JRZ3_9BURK</name>
<dbReference type="EMBL" id="FMZC01000001">
    <property type="protein sequence ID" value="SDC21504.1"/>
    <property type="molecule type" value="Genomic_DNA"/>
</dbReference>
<evidence type="ECO:0000256" key="1">
    <source>
        <dbReference type="ARBA" id="ARBA00006499"/>
    </source>
</evidence>
<protein>
    <submittedName>
        <fullName evidence="4">Phospholipase/carboxylesterase</fullName>
    </submittedName>
</protein>
<evidence type="ECO:0000313" key="5">
    <source>
        <dbReference type="Proteomes" id="UP000198781"/>
    </source>
</evidence>
<keyword evidence="2" id="KW-0378">Hydrolase</keyword>
<proteinExistence type="inferred from homology"/>
<dbReference type="Pfam" id="PF02230">
    <property type="entry name" value="Abhydrolase_2"/>
    <property type="match status" value="1"/>
</dbReference>
<gene>
    <name evidence="4" type="ORF">SAMN05192589_101469</name>
</gene>
<dbReference type="OrthoDB" id="9801763at2"/>
<dbReference type="InterPro" id="IPR029058">
    <property type="entry name" value="AB_hydrolase_fold"/>
</dbReference>
<dbReference type="Proteomes" id="UP000198781">
    <property type="component" value="Unassembled WGS sequence"/>
</dbReference>
<dbReference type="InterPro" id="IPR050565">
    <property type="entry name" value="LYPA1-2/EST-like"/>
</dbReference>
<comment type="similarity">
    <text evidence="1">Belongs to the AB hydrolase superfamily. AB hydrolase 2 family.</text>
</comment>
<dbReference type="SUPFAM" id="SSF53474">
    <property type="entry name" value="alpha/beta-Hydrolases"/>
    <property type="match status" value="1"/>
</dbReference>
<dbReference type="GO" id="GO:0016787">
    <property type="term" value="F:hydrolase activity"/>
    <property type="evidence" value="ECO:0007669"/>
    <property type="project" value="UniProtKB-KW"/>
</dbReference>
<evidence type="ECO:0000259" key="3">
    <source>
        <dbReference type="Pfam" id="PF02230"/>
    </source>
</evidence>
<dbReference type="PANTHER" id="PTHR10655">
    <property type="entry name" value="LYSOPHOSPHOLIPASE-RELATED"/>
    <property type="match status" value="1"/>
</dbReference>